<dbReference type="GO" id="GO:0003677">
    <property type="term" value="F:DNA binding"/>
    <property type="evidence" value="ECO:0007669"/>
    <property type="project" value="UniProtKB-KW"/>
</dbReference>
<proteinExistence type="predicted"/>
<feature type="domain" description="Arc-like DNA binding" evidence="2">
    <location>
        <begin position="9"/>
        <end position="47"/>
    </location>
</feature>
<dbReference type="GO" id="GO:0006355">
    <property type="term" value="P:regulation of DNA-templated transcription"/>
    <property type="evidence" value="ECO:0007669"/>
    <property type="project" value="InterPro"/>
</dbReference>
<dbReference type="KEGG" id="vg:77943214"/>
<keyword evidence="4" id="KW-1185">Reference proteome</keyword>
<dbReference type="Gene3D" id="1.10.1220.10">
    <property type="entry name" value="Met repressor-like"/>
    <property type="match status" value="1"/>
</dbReference>
<dbReference type="Proteomes" id="UP000349651">
    <property type="component" value="Segment"/>
</dbReference>
<dbReference type="Pfam" id="PF03869">
    <property type="entry name" value="Arc"/>
    <property type="match status" value="1"/>
</dbReference>
<dbReference type="InterPro" id="IPR010985">
    <property type="entry name" value="Ribbon_hlx_hlx"/>
</dbReference>
<feature type="coiled-coil region" evidence="1">
    <location>
        <begin position="81"/>
        <end position="108"/>
    </location>
</feature>
<evidence type="ECO:0000313" key="4">
    <source>
        <dbReference type="Proteomes" id="UP000349651"/>
    </source>
</evidence>
<sequence length="114" mass="12712">MKGMRTIAPMGVRIPDELKEKVSSSARENGRSMNAEIVSIIERSFTEGPSQDIASLKEIISHLQQIIALKDQIIASNEGSISNQRETIHSMERTIATLEEHNKILELQLKGKQS</sequence>
<dbReference type="GeneID" id="77943214"/>
<evidence type="ECO:0000259" key="2">
    <source>
        <dbReference type="Pfam" id="PF03869"/>
    </source>
</evidence>
<keyword evidence="1" id="KW-0175">Coiled coil</keyword>
<dbReference type="InterPro" id="IPR013321">
    <property type="entry name" value="Arc_rbn_hlx_hlx"/>
</dbReference>
<accession>A0A5Q2F9X5</accession>
<protein>
    <submittedName>
        <fullName evidence="3">Arc family DNA-binding protein</fullName>
    </submittedName>
</protein>
<dbReference type="RefSeq" id="YP_010667102.1">
    <property type="nucleotide sequence ID" value="NC_070949.1"/>
</dbReference>
<reference evidence="3 4" key="1">
    <citation type="submission" date="2019-10" db="EMBL/GenBank/DDBJ databases">
        <title>Complete genome sequence of Erwinia phage Midgardsormr38.</title>
        <authorList>
            <person name="Dislers A."/>
            <person name="Zrelovs N."/>
            <person name="Kazaks A."/>
        </authorList>
    </citation>
    <scope>NUCLEOTIDE SEQUENCE [LARGE SCALE GENOMIC DNA]</scope>
</reference>
<dbReference type="InterPro" id="IPR005569">
    <property type="entry name" value="Arc_DNA-bd_dom"/>
</dbReference>
<name>A0A5Q2F9X5_9CAUD</name>
<dbReference type="EMBL" id="MN602881">
    <property type="protein sequence ID" value="QGF21973.1"/>
    <property type="molecule type" value="Genomic_DNA"/>
</dbReference>
<organism evidence="3 4">
    <name type="scientific">Erwinia phage Midgardsormr38</name>
    <dbReference type="NCBI Taxonomy" id="2663326"/>
    <lineage>
        <taxon>Viruses</taxon>
        <taxon>Duplodnaviria</taxon>
        <taxon>Heunggongvirae</taxon>
        <taxon>Uroviricota</taxon>
        <taxon>Caudoviricetes</taxon>
        <taxon>Midgardsormrvirus</taxon>
        <taxon>Midgardsormrvirus midgardsormr38</taxon>
    </lineage>
</organism>
<keyword evidence="3" id="KW-0238">DNA-binding</keyword>
<dbReference type="SUPFAM" id="SSF47598">
    <property type="entry name" value="Ribbon-helix-helix"/>
    <property type="match status" value="1"/>
</dbReference>
<evidence type="ECO:0000256" key="1">
    <source>
        <dbReference type="SAM" id="Coils"/>
    </source>
</evidence>
<evidence type="ECO:0000313" key="3">
    <source>
        <dbReference type="EMBL" id="QGF21973.1"/>
    </source>
</evidence>